<gene>
    <name evidence="1" type="ORF">EVEC_LOCUS1990</name>
</gene>
<dbReference type="WBParaSite" id="EVEC_0000228201-mRNA-1">
    <property type="protein sequence ID" value="EVEC_0000228201-mRNA-1"/>
    <property type="gene ID" value="EVEC_0000228201"/>
</dbReference>
<reference evidence="1 2" key="2">
    <citation type="submission" date="2018-10" db="EMBL/GenBank/DDBJ databases">
        <authorList>
            <consortium name="Pathogen Informatics"/>
        </authorList>
    </citation>
    <scope>NUCLEOTIDE SEQUENCE [LARGE SCALE GENOMIC DNA]</scope>
</reference>
<evidence type="ECO:0000313" key="3">
    <source>
        <dbReference type="WBParaSite" id="EVEC_0000228201-mRNA-1"/>
    </source>
</evidence>
<dbReference type="AlphaFoldDB" id="A0A0N4UXL4"/>
<keyword evidence="2" id="KW-1185">Reference proteome</keyword>
<sequence length="88" mass="9810">MFMYILRRCARTGIIVCRRGSAPAFRVTASGFQSVTVVLNECLKSGEEKAHGTIKDMAKGYQRETVNHNLHFIGPKTGAYTNSTESLW</sequence>
<evidence type="ECO:0000313" key="1">
    <source>
        <dbReference type="EMBL" id="VDD86847.1"/>
    </source>
</evidence>
<dbReference type="EMBL" id="UXUI01007301">
    <property type="protein sequence ID" value="VDD86847.1"/>
    <property type="molecule type" value="Genomic_DNA"/>
</dbReference>
<organism evidence="3">
    <name type="scientific">Enterobius vermicularis</name>
    <name type="common">Human pinworm</name>
    <dbReference type="NCBI Taxonomy" id="51028"/>
    <lineage>
        <taxon>Eukaryota</taxon>
        <taxon>Metazoa</taxon>
        <taxon>Ecdysozoa</taxon>
        <taxon>Nematoda</taxon>
        <taxon>Chromadorea</taxon>
        <taxon>Rhabditida</taxon>
        <taxon>Spirurina</taxon>
        <taxon>Oxyuridomorpha</taxon>
        <taxon>Oxyuroidea</taxon>
        <taxon>Oxyuridae</taxon>
        <taxon>Enterobius</taxon>
    </lineage>
</organism>
<accession>A0A0N4UXL4</accession>
<reference evidence="3" key="1">
    <citation type="submission" date="2017-02" db="UniProtKB">
        <authorList>
            <consortium name="WormBaseParasite"/>
        </authorList>
    </citation>
    <scope>IDENTIFICATION</scope>
</reference>
<proteinExistence type="predicted"/>
<evidence type="ECO:0000313" key="2">
    <source>
        <dbReference type="Proteomes" id="UP000274131"/>
    </source>
</evidence>
<protein>
    <submittedName>
        <fullName evidence="3">Transposase</fullName>
    </submittedName>
</protein>
<name>A0A0N4UXL4_ENTVE</name>
<dbReference type="Proteomes" id="UP000274131">
    <property type="component" value="Unassembled WGS sequence"/>
</dbReference>